<gene>
    <name evidence="2" type="ORF">L0U88_13525</name>
</gene>
<sequence>MIQKLKVFYLAILLLTGYIPESSAQIQSHGYPQSASVGDLSDTMLNTKAIRRAARIKKITAIKDPPTASKTTYIKIISVDSKGDIRSIISCLPKTPQVESDLCITSLFEYHPTGQVAKATYFDTKGNKYPEQKSVWKEDKLHSISMVDTANYILTTESFDAQGNMISHERVDQTGRVLENSHYYYHADGLLDSIVNDHHGSIRYIRKKHGNGTFITMKNANYEYYWLYNVAGQCTNYEFYYYKTTLSVPDSYIEEYYYNKDGTLSHIVNKSSEKESFVTRYTYEYY</sequence>
<name>A0ABS9BJB4_9BACT</name>
<feature type="chain" id="PRO_5046938759" description="YD repeat-containing protein" evidence="1">
    <location>
        <begin position="25"/>
        <end position="286"/>
    </location>
</feature>
<evidence type="ECO:0000313" key="2">
    <source>
        <dbReference type="EMBL" id="MCF1715652.1"/>
    </source>
</evidence>
<reference evidence="2 3" key="1">
    <citation type="submission" date="2022-01" db="EMBL/GenBank/DDBJ databases">
        <title>Flavihumibacter sp. nov., isolated from sediment of a river.</title>
        <authorList>
            <person name="Liu H."/>
        </authorList>
    </citation>
    <scope>NUCLEOTIDE SEQUENCE [LARGE SCALE GENOMIC DNA]</scope>
    <source>
        <strain evidence="2 3">RY-1</strain>
    </source>
</reference>
<evidence type="ECO:0000313" key="3">
    <source>
        <dbReference type="Proteomes" id="UP001200145"/>
    </source>
</evidence>
<proteinExistence type="predicted"/>
<evidence type="ECO:0008006" key="4">
    <source>
        <dbReference type="Google" id="ProtNLM"/>
    </source>
</evidence>
<organism evidence="2 3">
    <name type="scientific">Flavihumibacter fluminis</name>
    <dbReference type="NCBI Taxonomy" id="2909236"/>
    <lineage>
        <taxon>Bacteria</taxon>
        <taxon>Pseudomonadati</taxon>
        <taxon>Bacteroidota</taxon>
        <taxon>Chitinophagia</taxon>
        <taxon>Chitinophagales</taxon>
        <taxon>Chitinophagaceae</taxon>
        <taxon>Flavihumibacter</taxon>
    </lineage>
</organism>
<feature type="signal peptide" evidence="1">
    <location>
        <begin position="1"/>
        <end position="24"/>
    </location>
</feature>
<dbReference type="Proteomes" id="UP001200145">
    <property type="component" value="Unassembled WGS sequence"/>
</dbReference>
<dbReference type="EMBL" id="JAKEVY010000003">
    <property type="protein sequence ID" value="MCF1715652.1"/>
    <property type="molecule type" value="Genomic_DNA"/>
</dbReference>
<evidence type="ECO:0000256" key="1">
    <source>
        <dbReference type="SAM" id="SignalP"/>
    </source>
</evidence>
<keyword evidence="3" id="KW-1185">Reference proteome</keyword>
<accession>A0ABS9BJB4</accession>
<protein>
    <recommendedName>
        <fullName evidence="4">YD repeat-containing protein</fullName>
    </recommendedName>
</protein>
<dbReference type="Gene3D" id="2.180.10.10">
    <property type="entry name" value="RHS repeat-associated core"/>
    <property type="match status" value="1"/>
</dbReference>
<comment type="caution">
    <text evidence="2">The sequence shown here is derived from an EMBL/GenBank/DDBJ whole genome shotgun (WGS) entry which is preliminary data.</text>
</comment>
<dbReference type="RefSeq" id="WP_234866601.1">
    <property type="nucleotide sequence ID" value="NZ_JAKEVY010000003.1"/>
</dbReference>
<keyword evidence="1" id="KW-0732">Signal</keyword>